<organism evidence="13 14">
    <name type="scientific">Chitiniphilus eburneus</name>
    <dbReference type="NCBI Taxonomy" id="2571148"/>
    <lineage>
        <taxon>Bacteria</taxon>
        <taxon>Pseudomonadati</taxon>
        <taxon>Pseudomonadota</taxon>
        <taxon>Betaproteobacteria</taxon>
        <taxon>Neisseriales</taxon>
        <taxon>Chitinibacteraceae</taxon>
        <taxon>Chitiniphilus</taxon>
    </lineage>
</organism>
<dbReference type="InterPro" id="IPR027417">
    <property type="entry name" value="P-loop_NTPase"/>
</dbReference>
<dbReference type="InterPro" id="IPR017871">
    <property type="entry name" value="ABC_transporter-like_CS"/>
</dbReference>
<dbReference type="SUPFAM" id="SSF90123">
    <property type="entry name" value="ABC transporter transmembrane region"/>
    <property type="match status" value="1"/>
</dbReference>
<dbReference type="Gene3D" id="1.20.1560.10">
    <property type="entry name" value="ABC transporter type 1, transmembrane domain"/>
    <property type="match status" value="1"/>
</dbReference>
<feature type="transmembrane region" description="Helical" evidence="10">
    <location>
        <begin position="179"/>
        <end position="198"/>
    </location>
</feature>
<comment type="subcellular location">
    <subcellularLocation>
        <location evidence="1">Cell membrane</location>
        <topology evidence="1">Multi-pass membrane protein</topology>
    </subcellularLocation>
</comment>
<dbReference type="GO" id="GO:0015421">
    <property type="term" value="F:ABC-type oligopeptide transporter activity"/>
    <property type="evidence" value="ECO:0007669"/>
    <property type="project" value="TreeGrafter"/>
</dbReference>
<evidence type="ECO:0000313" key="13">
    <source>
        <dbReference type="EMBL" id="TJZ77326.1"/>
    </source>
</evidence>
<dbReference type="SUPFAM" id="SSF52540">
    <property type="entry name" value="P-loop containing nucleoside triphosphate hydrolases"/>
    <property type="match status" value="1"/>
</dbReference>
<feature type="transmembrane region" description="Helical" evidence="10">
    <location>
        <begin position="151"/>
        <end position="173"/>
    </location>
</feature>
<dbReference type="EMBL" id="SUMF01000002">
    <property type="protein sequence ID" value="TJZ77326.1"/>
    <property type="molecule type" value="Genomic_DNA"/>
</dbReference>
<dbReference type="InterPro" id="IPR003439">
    <property type="entry name" value="ABC_transporter-like_ATP-bd"/>
</dbReference>
<keyword evidence="4 10" id="KW-0812">Transmembrane</keyword>
<evidence type="ECO:0000313" key="14">
    <source>
        <dbReference type="Proteomes" id="UP000310016"/>
    </source>
</evidence>
<evidence type="ECO:0000256" key="9">
    <source>
        <dbReference type="SAM" id="MobiDB-lite"/>
    </source>
</evidence>
<dbReference type="Pfam" id="PF00664">
    <property type="entry name" value="ABC_membrane"/>
    <property type="match status" value="1"/>
</dbReference>
<feature type="region of interest" description="Disordered" evidence="9">
    <location>
        <begin position="594"/>
        <end position="642"/>
    </location>
</feature>
<sequence length="642" mass="71240">MTDLASQRAPGTPALPSTPFRFIWYFVARYRWWYLAMLLFETANATCGILIPYAVSKIIKAVTLAQSQSMALVGTLHGPLLLFFALSVGEVLFGRAAGAIQIRLGPRQRQNVTRQVYHYLQYHSHRYFSNNFAGALAHRISETAMGVTQTLWSLITEFWPIVIVFGVSIGLLYRAHPPLAAFVALWAVAFVGISYALARRAQPHAYQAANARSDTTGKVVDSVTNLASARLFARLDYERELLDGALRTELKAVRRSNSYSERVRWFQFSAAAVLKVGTLYYALTLWGQGQIGVAEFVLAVSLSLLIINEARNLSRRFLEFFEYIGNVANGVHTLIGPHELLDRPDAPAPVIARGEIEFRNVVFRYTPERAVFERLNLRIPAGQRVGLVGFSGSGKSTFVSLILRLYDIQDGHILIDGIDVRDMTQDALHAQLSLIPQDPSLFHRTLRENIRYGRLDASDDEVIDAARKAHAHDFIAQMKEGYDAMVGERGVKLSGGQRQRIAIARVILKDAPILILDEATSSLDSITEKAIQDTLDDVMQGKTVLVVAHRLSTIAHLDRILVFDDGRIVEDGSHAELLAQHGAYHRLWSRQSDGFLPETPAGDPATRPGIPPDATLTETVERPEADDDAPNGKPLDPDVSRV</sequence>
<evidence type="ECO:0000256" key="2">
    <source>
        <dbReference type="ARBA" id="ARBA00022448"/>
    </source>
</evidence>
<keyword evidence="14" id="KW-1185">Reference proteome</keyword>
<keyword evidence="3" id="KW-1003">Cell membrane</keyword>
<keyword evidence="2" id="KW-0813">Transport</keyword>
<keyword evidence="8 10" id="KW-0472">Membrane</keyword>
<dbReference type="GO" id="GO:0016887">
    <property type="term" value="F:ATP hydrolysis activity"/>
    <property type="evidence" value="ECO:0007669"/>
    <property type="project" value="InterPro"/>
</dbReference>
<dbReference type="Gene3D" id="3.40.50.300">
    <property type="entry name" value="P-loop containing nucleotide triphosphate hydrolases"/>
    <property type="match status" value="1"/>
</dbReference>
<dbReference type="FunFam" id="3.40.50.300:FF:000287">
    <property type="entry name" value="Multidrug ABC transporter ATP-binding protein"/>
    <property type="match status" value="1"/>
</dbReference>
<protein>
    <submittedName>
        <fullName evidence="13">ABC transporter ATP-binding protein</fullName>
    </submittedName>
</protein>
<dbReference type="Pfam" id="PF00005">
    <property type="entry name" value="ABC_tran"/>
    <property type="match status" value="1"/>
</dbReference>
<dbReference type="InterPro" id="IPR039421">
    <property type="entry name" value="Type_1_exporter"/>
</dbReference>
<evidence type="ECO:0000256" key="10">
    <source>
        <dbReference type="SAM" id="Phobius"/>
    </source>
</evidence>
<dbReference type="InterPro" id="IPR003593">
    <property type="entry name" value="AAA+_ATPase"/>
</dbReference>
<evidence type="ECO:0000256" key="4">
    <source>
        <dbReference type="ARBA" id="ARBA00022692"/>
    </source>
</evidence>
<dbReference type="AlphaFoldDB" id="A0A4U0Q7W3"/>
<feature type="transmembrane region" description="Helical" evidence="10">
    <location>
        <begin position="75"/>
        <end position="93"/>
    </location>
</feature>
<evidence type="ECO:0000259" key="12">
    <source>
        <dbReference type="PROSITE" id="PS50929"/>
    </source>
</evidence>
<reference evidence="13 14" key="1">
    <citation type="submission" date="2019-04" db="EMBL/GenBank/DDBJ databases">
        <title>Chitiniphilus eburnea sp. nov., a novel chitinolytic bacterium isolated from aquaculture sludge.</title>
        <authorList>
            <person name="Sheng M."/>
        </authorList>
    </citation>
    <scope>NUCLEOTIDE SEQUENCE [LARGE SCALE GENOMIC DNA]</scope>
    <source>
        <strain evidence="13 14">HX-2-15</strain>
    </source>
</reference>
<dbReference type="GO" id="GO:0005524">
    <property type="term" value="F:ATP binding"/>
    <property type="evidence" value="ECO:0007669"/>
    <property type="project" value="UniProtKB-KW"/>
</dbReference>
<dbReference type="PROSITE" id="PS50893">
    <property type="entry name" value="ABC_TRANSPORTER_2"/>
    <property type="match status" value="1"/>
</dbReference>
<feature type="domain" description="ABC transporter" evidence="11">
    <location>
        <begin position="356"/>
        <end position="590"/>
    </location>
</feature>
<gene>
    <name evidence="13" type="ORF">FAZ21_02995</name>
</gene>
<evidence type="ECO:0000256" key="8">
    <source>
        <dbReference type="ARBA" id="ARBA00023136"/>
    </source>
</evidence>
<dbReference type="PANTHER" id="PTHR43394:SF1">
    <property type="entry name" value="ATP-BINDING CASSETTE SUB-FAMILY B MEMBER 10, MITOCHONDRIAL"/>
    <property type="match status" value="1"/>
</dbReference>
<dbReference type="Proteomes" id="UP000310016">
    <property type="component" value="Unassembled WGS sequence"/>
</dbReference>
<dbReference type="PANTHER" id="PTHR43394">
    <property type="entry name" value="ATP-DEPENDENT PERMEASE MDL1, MITOCHONDRIAL"/>
    <property type="match status" value="1"/>
</dbReference>
<name>A0A4U0Q7W3_9NEIS</name>
<evidence type="ECO:0000256" key="1">
    <source>
        <dbReference type="ARBA" id="ARBA00004651"/>
    </source>
</evidence>
<evidence type="ECO:0000259" key="11">
    <source>
        <dbReference type="PROSITE" id="PS50893"/>
    </source>
</evidence>
<dbReference type="RefSeq" id="WP_136771802.1">
    <property type="nucleotide sequence ID" value="NZ_CP156074.1"/>
</dbReference>
<dbReference type="OrthoDB" id="8554730at2"/>
<keyword evidence="5" id="KW-0547">Nucleotide-binding</keyword>
<dbReference type="GO" id="GO:0005886">
    <property type="term" value="C:plasma membrane"/>
    <property type="evidence" value="ECO:0007669"/>
    <property type="project" value="UniProtKB-SubCell"/>
</dbReference>
<evidence type="ECO:0000256" key="3">
    <source>
        <dbReference type="ARBA" id="ARBA00022475"/>
    </source>
</evidence>
<dbReference type="InterPro" id="IPR036640">
    <property type="entry name" value="ABC1_TM_sf"/>
</dbReference>
<accession>A0A4U0Q7W3</accession>
<dbReference type="PROSITE" id="PS00211">
    <property type="entry name" value="ABC_TRANSPORTER_1"/>
    <property type="match status" value="1"/>
</dbReference>
<dbReference type="PROSITE" id="PS50929">
    <property type="entry name" value="ABC_TM1F"/>
    <property type="match status" value="1"/>
</dbReference>
<evidence type="ECO:0000256" key="7">
    <source>
        <dbReference type="ARBA" id="ARBA00022989"/>
    </source>
</evidence>
<evidence type="ECO:0000256" key="5">
    <source>
        <dbReference type="ARBA" id="ARBA00022741"/>
    </source>
</evidence>
<evidence type="ECO:0000256" key="6">
    <source>
        <dbReference type="ARBA" id="ARBA00022840"/>
    </source>
</evidence>
<keyword evidence="6 13" id="KW-0067">ATP-binding</keyword>
<comment type="caution">
    <text evidence="13">The sequence shown here is derived from an EMBL/GenBank/DDBJ whole genome shotgun (WGS) entry which is preliminary data.</text>
</comment>
<proteinExistence type="predicted"/>
<feature type="domain" description="ABC transmembrane type-1" evidence="12">
    <location>
        <begin position="35"/>
        <end position="322"/>
    </location>
</feature>
<keyword evidence="7 10" id="KW-1133">Transmembrane helix</keyword>
<feature type="transmembrane region" description="Helical" evidence="10">
    <location>
        <begin position="265"/>
        <end position="283"/>
    </location>
</feature>
<feature type="transmembrane region" description="Helical" evidence="10">
    <location>
        <begin position="32"/>
        <end position="55"/>
    </location>
</feature>
<dbReference type="InterPro" id="IPR011527">
    <property type="entry name" value="ABC1_TM_dom"/>
</dbReference>
<dbReference type="SMART" id="SM00382">
    <property type="entry name" value="AAA"/>
    <property type="match status" value="1"/>
</dbReference>